<evidence type="ECO:0000256" key="5">
    <source>
        <dbReference type="ARBA" id="ARBA00023242"/>
    </source>
</evidence>
<evidence type="ECO:0000256" key="4">
    <source>
        <dbReference type="ARBA" id="ARBA00023163"/>
    </source>
</evidence>
<gene>
    <name evidence="7" type="ORF">MIMGU_mgv1a019824mg</name>
</gene>
<dbReference type="InterPro" id="IPR036576">
    <property type="entry name" value="WRKY_dom_sf"/>
</dbReference>
<dbReference type="Proteomes" id="UP000030748">
    <property type="component" value="Unassembled WGS sequence"/>
</dbReference>
<evidence type="ECO:0000256" key="2">
    <source>
        <dbReference type="ARBA" id="ARBA00023015"/>
    </source>
</evidence>
<keyword evidence="4" id="KW-0804">Transcription</keyword>
<dbReference type="InterPro" id="IPR003657">
    <property type="entry name" value="WRKY_dom"/>
</dbReference>
<dbReference type="GO" id="GO:0006355">
    <property type="term" value="P:regulation of DNA-templated transcription"/>
    <property type="evidence" value="ECO:0000318"/>
    <property type="project" value="GO_Central"/>
</dbReference>
<evidence type="ECO:0000256" key="3">
    <source>
        <dbReference type="ARBA" id="ARBA00023125"/>
    </source>
</evidence>
<dbReference type="PhylomeDB" id="A0A022QBF9"/>
<dbReference type="EMBL" id="KI632003">
    <property type="protein sequence ID" value="EYU25311.1"/>
    <property type="molecule type" value="Genomic_DNA"/>
</dbReference>
<name>A0A022QBF9_ERYGU</name>
<keyword evidence="8" id="KW-1185">Reference proteome</keyword>
<protein>
    <recommendedName>
        <fullName evidence="6">WRKY domain-containing protein</fullName>
    </recommendedName>
</protein>
<accession>A0A022QBF9</accession>
<proteinExistence type="predicted"/>
<dbReference type="Gene3D" id="2.20.25.80">
    <property type="entry name" value="WRKY domain"/>
    <property type="match status" value="1"/>
</dbReference>
<keyword evidence="3" id="KW-0238">DNA-binding</keyword>
<comment type="subcellular location">
    <subcellularLocation>
        <location evidence="1">Nucleus</location>
    </subcellularLocation>
</comment>
<dbReference type="PANTHER" id="PTHR32096">
    <property type="entry name" value="WRKY TRANSCRIPTION FACTOR 30-RELATED-RELATED"/>
    <property type="match status" value="1"/>
</dbReference>
<feature type="domain" description="WRKY" evidence="6">
    <location>
        <begin position="84"/>
        <end position="147"/>
    </location>
</feature>
<reference evidence="7 8" key="1">
    <citation type="journal article" date="2013" name="Proc. Natl. Acad. Sci. U.S.A.">
        <title>Fine-scale variation in meiotic recombination in Mimulus inferred from population shotgun sequencing.</title>
        <authorList>
            <person name="Hellsten U."/>
            <person name="Wright K.M."/>
            <person name="Jenkins J."/>
            <person name="Shu S."/>
            <person name="Yuan Y."/>
            <person name="Wessler S.R."/>
            <person name="Schmutz J."/>
            <person name="Willis J.H."/>
            <person name="Rokhsar D.S."/>
        </authorList>
    </citation>
    <scope>NUCLEOTIDE SEQUENCE [LARGE SCALE GENOMIC DNA]</scope>
    <source>
        <strain evidence="8">cv. DUN x IM62</strain>
    </source>
</reference>
<dbReference type="KEGG" id="egt:105971495"/>
<dbReference type="GO" id="GO:0003700">
    <property type="term" value="F:DNA-binding transcription factor activity"/>
    <property type="evidence" value="ECO:0000318"/>
    <property type="project" value="GO_Central"/>
</dbReference>
<dbReference type="GO" id="GO:0000976">
    <property type="term" value="F:transcription cis-regulatory region binding"/>
    <property type="evidence" value="ECO:0000318"/>
    <property type="project" value="GO_Central"/>
</dbReference>
<keyword evidence="5" id="KW-0539">Nucleus</keyword>
<dbReference type="SUPFAM" id="SSF118290">
    <property type="entry name" value="WRKY DNA-binding domain"/>
    <property type="match status" value="1"/>
</dbReference>
<dbReference type="AlphaFoldDB" id="A0A022QBF9"/>
<evidence type="ECO:0000256" key="1">
    <source>
        <dbReference type="ARBA" id="ARBA00004123"/>
    </source>
</evidence>
<dbReference type="OrthoDB" id="684963at2759"/>
<dbReference type="SMART" id="SM00774">
    <property type="entry name" value="WRKY"/>
    <property type="match status" value="1"/>
</dbReference>
<evidence type="ECO:0000313" key="7">
    <source>
        <dbReference type="EMBL" id="EYU25311.1"/>
    </source>
</evidence>
<dbReference type="InterPro" id="IPR044810">
    <property type="entry name" value="WRKY_plant"/>
</dbReference>
<dbReference type="Pfam" id="PF03106">
    <property type="entry name" value="WRKY"/>
    <property type="match status" value="1"/>
</dbReference>
<keyword evidence="2" id="KW-0805">Transcription regulation</keyword>
<organism evidence="7 8">
    <name type="scientific">Erythranthe guttata</name>
    <name type="common">Yellow monkey flower</name>
    <name type="synonym">Mimulus guttatus</name>
    <dbReference type="NCBI Taxonomy" id="4155"/>
    <lineage>
        <taxon>Eukaryota</taxon>
        <taxon>Viridiplantae</taxon>
        <taxon>Streptophyta</taxon>
        <taxon>Embryophyta</taxon>
        <taxon>Tracheophyta</taxon>
        <taxon>Spermatophyta</taxon>
        <taxon>Magnoliopsida</taxon>
        <taxon>eudicotyledons</taxon>
        <taxon>Gunneridae</taxon>
        <taxon>Pentapetalae</taxon>
        <taxon>asterids</taxon>
        <taxon>lamiids</taxon>
        <taxon>Lamiales</taxon>
        <taxon>Phrymaceae</taxon>
        <taxon>Erythranthe</taxon>
    </lineage>
</organism>
<dbReference type="PROSITE" id="PS50811">
    <property type="entry name" value="WRKY"/>
    <property type="match status" value="1"/>
</dbReference>
<dbReference type="PANTHER" id="PTHR32096:SF146">
    <property type="entry name" value="WRKY TRANSCRIPTION FACTOR 19-RELATED"/>
    <property type="match status" value="1"/>
</dbReference>
<dbReference type="GO" id="GO:0005634">
    <property type="term" value="C:nucleus"/>
    <property type="evidence" value="ECO:0000318"/>
    <property type="project" value="GO_Central"/>
</dbReference>
<sequence length="163" mass="18456">MASVSSSSEEYKKLVNEITKGKEKVKHLKESSSKIGDSVLESKLVSYEEALSLLKLFAPQGQCQYNVVSSSSDESARVTVRPKVPSEEFDDGFSWRKYGREYIFAPLLTRTYYRCIDHVREGCMAMKEVRMSSYEPNAIDITYRGKHTCLRSAPVPLEQVLGI</sequence>
<evidence type="ECO:0000259" key="6">
    <source>
        <dbReference type="PROSITE" id="PS50811"/>
    </source>
</evidence>
<evidence type="ECO:0000313" key="8">
    <source>
        <dbReference type="Proteomes" id="UP000030748"/>
    </source>
</evidence>